<proteinExistence type="predicted"/>
<dbReference type="PANTHER" id="PTHR43179:SF10">
    <property type="entry name" value="GLYCOSYL TRANSFERASE"/>
    <property type="match status" value="1"/>
</dbReference>
<evidence type="ECO:0000259" key="1">
    <source>
        <dbReference type="Pfam" id="PF00535"/>
    </source>
</evidence>
<dbReference type="PANTHER" id="PTHR43179">
    <property type="entry name" value="RHAMNOSYLTRANSFERASE WBBL"/>
    <property type="match status" value="1"/>
</dbReference>
<dbReference type="Pfam" id="PF00535">
    <property type="entry name" value="Glycos_transf_2"/>
    <property type="match status" value="1"/>
</dbReference>
<dbReference type="Gene3D" id="3.90.550.10">
    <property type="entry name" value="Spore Coat Polysaccharide Biosynthesis Protein SpsA, Chain A"/>
    <property type="match status" value="1"/>
</dbReference>
<feature type="domain" description="Glycosyltransferase 2-like" evidence="1">
    <location>
        <begin position="7"/>
        <end position="167"/>
    </location>
</feature>
<protein>
    <recommendedName>
        <fullName evidence="1">Glycosyltransferase 2-like domain-containing protein</fullName>
    </recommendedName>
</protein>
<reference evidence="2 3" key="1">
    <citation type="submission" date="2016-03" db="EMBL/GenBank/DDBJ databases">
        <title>Comparative genomics of Rickettsiella.</title>
        <authorList>
            <person name="Chandler C."/>
            <person name="Wang Y."/>
        </authorList>
    </citation>
    <scope>NUCLEOTIDE SEQUENCE [LARGE SCALE GENOMIC DNA]</scope>
    <source>
        <strain evidence="2 3">RCFS May 2013</strain>
    </source>
</reference>
<accession>A0A1J8PJ76</accession>
<gene>
    <name evidence="2" type="ORF">A1D18_03505</name>
</gene>
<evidence type="ECO:0000313" key="2">
    <source>
        <dbReference type="EMBL" id="OIZ95173.1"/>
    </source>
</evidence>
<evidence type="ECO:0000313" key="3">
    <source>
        <dbReference type="Proteomes" id="UP000183924"/>
    </source>
</evidence>
<dbReference type="AlphaFoldDB" id="A0A1J8PJ76"/>
<dbReference type="STRING" id="1225476.A1D18_03505"/>
<organism evidence="2 3">
    <name type="scientific">Candidatus Rickettsiella isopodorum</name>
    <dbReference type="NCBI Taxonomy" id="1225476"/>
    <lineage>
        <taxon>Bacteria</taxon>
        <taxon>Pseudomonadati</taxon>
        <taxon>Pseudomonadota</taxon>
        <taxon>Gammaproteobacteria</taxon>
        <taxon>Legionellales</taxon>
        <taxon>Coxiellaceae</taxon>
        <taxon>Rickettsiella</taxon>
    </lineage>
</organism>
<dbReference type="Proteomes" id="UP000183924">
    <property type="component" value="Unassembled WGS sequence"/>
</dbReference>
<dbReference type="OrthoDB" id="9771846at2"/>
<name>A0A1J8PJ76_9COXI</name>
<dbReference type="EMBL" id="LUKY01000032">
    <property type="protein sequence ID" value="OIZ95173.1"/>
    <property type="molecule type" value="Genomic_DNA"/>
</dbReference>
<comment type="caution">
    <text evidence="2">The sequence shown here is derived from an EMBL/GenBank/DDBJ whole genome shotgun (WGS) entry which is preliminary data.</text>
</comment>
<dbReference type="RefSeq" id="WP_071662433.1">
    <property type="nucleotide sequence ID" value="NZ_LUKY01000032.1"/>
</dbReference>
<sequence length="268" mass="31477">MYRIKLSISIVVYGESFLQIKDCLLSLLSAIPQAISYEITLVDNGALELQKNNALAINIKNFFVNLPIDYIVSSKNGGYGYGHNQAIFKSDAEYHLILNNDVYLMPDSLKNAFDFMQRHPYVGMLVPDVYDMNEKRVHLCRHNPSLWISFLRRFAPNFFKKIFHKQLNHFEMQDKNYNEVMFKLSNPTGCFMFCRLDLLKRLGGFDEKFFMYYDDSDLGRRMASISQIAYSPSVRIKHVWQRAAYQDKQMAWVASKSALYYSWKWLLK</sequence>
<dbReference type="InterPro" id="IPR001173">
    <property type="entry name" value="Glyco_trans_2-like"/>
</dbReference>
<dbReference type="InterPro" id="IPR029044">
    <property type="entry name" value="Nucleotide-diphossugar_trans"/>
</dbReference>
<keyword evidence="3" id="KW-1185">Reference proteome</keyword>
<dbReference type="SUPFAM" id="SSF53448">
    <property type="entry name" value="Nucleotide-diphospho-sugar transferases"/>
    <property type="match status" value="1"/>
</dbReference>